<evidence type="ECO:0000313" key="3">
    <source>
        <dbReference type="EMBL" id="MVZ63765.1"/>
    </source>
</evidence>
<feature type="transmembrane region" description="Helical" evidence="1">
    <location>
        <begin position="116"/>
        <end position="137"/>
    </location>
</feature>
<evidence type="ECO:0000259" key="2">
    <source>
        <dbReference type="SMART" id="SM00850"/>
    </source>
</evidence>
<dbReference type="AlphaFoldDB" id="A0A6N8L203"/>
<gene>
    <name evidence="3" type="ORF">GQF63_17205</name>
</gene>
<dbReference type="EMBL" id="WSQA01000015">
    <property type="protein sequence ID" value="MVZ63765.1"/>
    <property type="molecule type" value="Genomic_DNA"/>
</dbReference>
<feature type="domain" description="HTH LytTR-type" evidence="2">
    <location>
        <begin position="199"/>
        <end position="307"/>
    </location>
</feature>
<keyword evidence="1" id="KW-1133">Transmembrane helix</keyword>
<feature type="transmembrane region" description="Helical" evidence="1">
    <location>
        <begin position="83"/>
        <end position="104"/>
    </location>
</feature>
<comment type="caution">
    <text evidence="3">The sequence shown here is derived from an EMBL/GenBank/DDBJ whole genome shotgun (WGS) entry which is preliminary data.</text>
</comment>
<dbReference type="GO" id="GO:0003677">
    <property type="term" value="F:DNA binding"/>
    <property type="evidence" value="ECO:0007669"/>
    <property type="project" value="InterPro"/>
</dbReference>
<dbReference type="Pfam" id="PF04397">
    <property type="entry name" value="LytTR"/>
    <property type="match status" value="1"/>
</dbReference>
<keyword evidence="1" id="KW-0472">Membrane</keyword>
<evidence type="ECO:0000313" key="4">
    <source>
        <dbReference type="Proteomes" id="UP000435036"/>
    </source>
</evidence>
<evidence type="ECO:0000256" key="1">
    <source>
        <dbReference type="SAM" id="Phobius"/>
    </source>
</evidence>
<dbReference type="InterPro" id="IPR007492">
    <property type="entry name" value="LytTR_DNA-bd_dom"/>
</dbReference>
<dbReference type="SMART" id="SM00850">
    <property type="entry name" value="LytTR"/>
    <property type="match status" value="1"/>
</dbReference>
<name>A0A6N8L203_9SPHI</name>
<organism evidence="3 4">
    <name type="scientific">Sphingobacterium humi</name>
    <dbReference type="NCBI Taxonomy" id="1796905"/>
    <lineage>
        <taxon>Bacteria</taxon>
        <taxon>Pseudomonadati</taxon>
        <taxon>Bacteroidota</taxon>
        <taxon>Sphingobacteriia</taxon>
        <taxon>Sphingobacteriales</taxon>
        <taxon>Sphingobacteriaceae</taxon>
        <taxon>Sphingobacterium</taxon>
    </lineage>
</organism>
<keyword evidence="1" id="KW-0812">Transmembrane</keyword>
<keyword evidence="4" id="KW-1185">Reference proteome</keyword>
<dbReference type="Gene3D" id="2.40.50.1020">
    <property type="entry name" value="LytTr DNA-binding domain"/>
    <property type="match status" value="1"/>
</dbReference>
<feature type="transmembrane region" description="Helical" evidence="1">
    <location>
        <begin position="12"/>
        <end position="34"/>
    </location>
</feature>
<accession>A0A6N8L203</accession>
<protein>
    <recommendedName>
        <fullName evidence="2">HTH LytTR-type domain-containing protein</fullName>
    </recommendedName>
</protein>
<dbReference type="Proteomes" id="UP000435036">
    <property type="component" value="Unassembled WGS sequence"/>
</dbReference>
<sequence length="314" mass="35861">MAQSVQYNNLLFRLIGSLVAAGFIVLHGTGLTLFQAMRKPAFYIAMIASFIIALCLSSTVHLITKQLDKRYSWWLSLPYRALLQFLFGLCLPAILAFLLAGLYFTIMGADIFETGYVLVDFPVIIAILALFNFYYVVHNMWLTARQYVPLRLQHQIADTQEPLSIYENVQETIVEEPIHEKKSDTKSDQAVLLLISSGNKNLFMDVNNEAGIIYRISGNNWIYTNTGKTYLVKQSIKEILTTYCNSDFFQISRQTVIHRNIIEGYEQGTKSGTLLILIKPDLQVRFIDTSVLNVSQDKVADFKKWMENTPKTDR</sequence>
<feature type="transmembrane region" description="Helical" evidence="1">
    <location>
        <begin position="41"/>
        <end position="63"/>
    </location>
</feature>
<reference evidence="3 4" key="1">
    <citation type="submission" date="2019-12" db="EMBL/GenBank/DDBJ databases">
        <authorList>
            <person name="Dong K."/>
        </authorList>
    </citation>
    <scope>NUCLEOTIDE SEQUENCE [LARGE SCALE GENOMIC DNA]</scope>
    <source>
        <strain evidence="3 4">JCM 31225</strain>
    </source>
</reference>
<proteinExistence type="predicted"/>